<accession>A0A0F9D0B1</accession>
<dbReference type="AlphaFoldDB" id="A0A0F9D0B1"/>
<proteinExistence type="predicted"/>
<gene>
    <name evidence="1" type="ORF">LCGC14_2338000</name>
</gene>
<protein>
    <submittedName>
        <fullName evidence="1">Uncharacterized protein</fullName>
    </submittedName>
</protein>
<organism evidence="1">
    <name type="scientific">marine sediment metagenome</name>
    <dbReference type="NCBI Taxonomy" id="412755"/>
    <lineage>
        <taxon>unclassified sequences</taxon>
        <taxon>metagenomes</taxon>
        <taxon>ecological metagenomes</taxon>
    </lineage>
</organism>
<feature type="non-terminal residue" evidence="1">
    <location>
        <position position="1"/>
    </location>
</feature>
<name>A0A0F9D0B1_9ZZZZ</name>
<sequence length="175" mass="19256">VGASGVYYRIAEVSNMKATGLTYVLVEFWATKADFDAAKPVLLTEEFMMQLRPTGQRIVTNADGWLKKVGGTFIDPDTLDQAQPSPKWVRETVTRDVPAEIEANIAAYWDHAKAANLTGDHTSDATKPLYKDGNLVPQKLTTPLVERDTADPHKILERADVKALEGKGFKKAVQA</sequence>
<evidence type="ECO:0000313" key="1">
    <source>
        <dbReference type="EMBL" id="KKL47191.1"/>
    </source>
</evidence>
<comment type="caution">
    <text evidence="1">The sequence shown here is derived from an EMBL/GenBank/DDBJ whole genome shotgun (WGS) entry which is preliminary data.</text>
</comment>
<dbReference type="EMBL" id="LAZR01033756">
    <property type="protein sequence ID" value="KKL47191.1"/>
    <property type="molecule type" value="Genomic_DNA"/>
</dbReference>
<reference evidence="1" key="1">
    <citation type="journal article" date="2015" name="Nature">
        <title>Complex archaea that bridge the gap between prokaryotes and eukaryotes.</title>
        <authorList>
            <person name="Spang A."/>
            <person name="Saw J.H."/>
            <person name="Jorgensen S.L."/>
            <person name="Zaremba-Niedzwiedzka K."/>
            <person name="Martijn J."/>
            <person name="Lind A.E."/>
            <person name="van Eijk R."/>
            <person name="Schleper C."/>
            <person name="Guy L."/>
            <person name="Ettema T.J."/>
        </authorList>
    </citation>
    <scope>NUCLEOTIDE SEQUENCE</scope>
</reference>